<dbReference type="AlphaFoldDB" id="A0A4P9ZGG5"/>
<protein>
    <submittedName>
        <fullName evidence="1">Uncharacterized protein</fullName>
    </submittedName>
</protein>
<dbReference type="OrthoDB" id="4013286at2759"/>
<proteinExistence type="predicted"/>
<evidence type="ECO:0000313" key="2">
    <source>
        <dbReference type="Proteomes" id="UP000268321"/>
    </source>
</evidence>
<accession>A0A4P9ZGG5</accession>
<keyword evidence="2" id="KW-1185">Reference proteome</keyword>
<name>A0A4P9ZGG5_9ASCO</name>
<organism evidence="1 2">
    <name type="scientific">Metschnikowia bicuspidata</name>
    <dbReference type="NCBI Taxonomy" id="27322"/>
    <lineage>
        <taxon>Eukaryota</taxon>
        <taxon>Fungi</taxon>
        <taxon>Dikarya</taxon>
        <taxon>Ascomycota</taxon>
        <taxon>Saccharomycotina</taxon>
        <taxon>Pichiomycetes</taxon>
        <taxon>Metschnikowiaceae</taxon>
        <taxon>Metschnikowia</taxon>
    </lineage>
</organism>
<gene>
    <name evidence="1" type="ORF">METBISCDRAFT_21904</name>
</gene>
<sequence>MSNNLTSRLPTIILKIFHAYKDASLRISELKTGTLKRFAEKSTDQYQTFNLQRLILGSSSSSQFKFNPLDFAPVEAELVKILFSGPLDLEADAESALQAHLAKYETNLISGREPALISDRDGGIKSLTLYHARILSNFASYYLALRAPHPYEKSLIWYRRLLANTPVIFFLKQKQRLFSEPSLSQYNLSYHKLRDGLRQVQKVYYSDKSMAKRVRNYYCSDLITTDIFDFAVISEHLPEILQSELKNPAFWTSLNASDKLVSHLRMQQKPQVVDLHQLTNSPKSTSELGSVDTLTAATVPARDQQIAPCYDINYNDLHILTIEEAVLGDDHSQLLDLVESIENIEVTAVRIDRIKAATNAIADNAALQDLSRRNGTYEELLKTISKTSNSSKDNLLQLYKRLGEWGFINVEENREGTALYLFK</sequence>
<evidence type="ECO:0000313" key="1">
    <source>
        <dbReference type="EMBL" id="RKP31998.1"/>
    </source>
</evidence>
<reference evidence="2" key="1">
    <citation type="journal article" date="2018" name="Nat. Microbiol.">
        <title>Leveraging single-cell genomics to expand the fungal tree of life.</title>
        <authorList>
            <person name="Ahrendt S.R."/>
            <person name="Quandt C.A."/>
            <person name="Ciobanu D."/>
            <person name="Clum A."/>
            <person name="Salamov A."/>
            <person name="Andreopoulos B."/>
            <person name="Cheng J.F."/>
            <person name="Woyke T."/>
            <person name="Pelin A."/>
            <person name="Henrissat B."/>
            <person name="Reynolds N.K."/>
            <person name="Benny G.L."/>
            <person name="Smith M.E."/>
            <person name="James T.Y."/>
            <person name="Grigoriev I.V."/>
        </authorList>
    </citation>
    <scope>NUCLEOTIDE SEQUENCE [LARGE SCALE GENOMIC DNA]</scope>
    <source>
        <strain evidence="2">Baker2002</strain>
    </source>
</reference>
<dbReference type="Proteomes" id="UP000268321">
    <property type="component" value="Unassembled WGS sequence"/>
</dbReference>
<dbReference type="EMBL" id="ML004435">
    <property type="protein sequence ID" value="RKP31998.1"/>
    <property type="molecule type" value="Genomic_DNA"/>
</dbReference>